<dbReference type="EMBL" id="LWDX02022891">
    <property type="protein sequence ID" value="OEL31697.1"/>
    <property type="molecule type" value="Genomic_DNA"/>
</dbReference>
<protein>
    <recommendedName>
        <fullName evidence="2">non-specific serine/threonine protein kinase</fullName>
        <ecNumber evidence="2">2.7.11.1</ecNumber>
    </recommendedName>
</protein>
<keyword evidence="10" id="KW-0862">Zinc</keyword>
<dbReference type="InterPro" id="IPR058783">
    <property type="entry name" value="IREH1/IRE-like_N"/>
</dbReference>
<dbReference type="OrthoDB" id="162894at2759"/>
<feature type="domain" description="Protein kinase" evidence="15">
    <location>
        <begin position="632"/>
        <end position="922"/>
    </location>
</feature>
<evidence type="ECO:0000259" key="16">
    <source>
        <dbReference type="PROSITE" id="PS51285"/>
    </source>
</evidence>
<dbReference type="AlphaFoldDB" id="A0A1E5W2X9"/>
<feature type="compositionally biased region" description="Basic and acidic residues" evidence="14">
    <location>
        <begin position="593"/>
        <end position="606"/>
    </location>
</feature>
<evidence type="ECO:0000256" key="4">
    <source>
        <dbReference type="ARBA" id="ARBA00022553"/>
    </source>
</evidence>
<proteinExistence type="inferred from homology"/>
<comment type="similarity">
    <text evidence="1">Belongs to the protein kinase superfamily. AGC Ser/Thr protein kinase family.</text>
</comment>
<feature type="compositionally biased region" description="Gly residues" evidence="14">
    <location>
        <begin position="1"/>
        <end position="12"/>
    </location>
</feature>
<keyword evidence="3 17" id="KW-0723">Serine/threonine-protein kinase</keyword>
<evidence type="ECO:0000256" key="10">
    <source>
        <dbReference type="ARBA" id="ARBA00022833"/>
    </source>
</evidence>
<comment type="catalytic activity">
    <reaction evidence="13">
        <text>L-seryl-[protein] + ATP = O-phospho-L-seryl-[protein] + ADP + H(+)</text>
        <dbReference type="Rhea" id="RHEA:17989"/>
        <dbReference type="Rhea" id="RHEA-COMP:9863"/>
        <dbReference type="Rhea" id="RHEA-COMP:11604"/>
        <dbReference type="ChEBI" id="CHEBI:15378"/>
        <dbReference type="ChEBI" id="CHEBI:29999"/>
        <dbReference type="ChEBI" id="CHEBI:30616"/>
        <dbReference type="ChEBI" id="CHEBI:83421"/>
        <dbReference type="ChEBI" id="CHEBI:456216"/>
        <dbReference type="EC" id="2.7.11.1"/>
    </reaction>
</comment>
<dbReference type="EC" id="2.7.11.1" evidence="2"/>
<evidence type="ECO:0000256" key="2">
    <source>
        <dbReference type="ARBA" id="ARBA00012513"/>
    </source>
</evidence>
<evidence type="ECO:0000256" key="12">
    <source>
        <dbReference type="ARBA" id="ARBA00047899"/>
    </source>
</evidence>
<dbReference type="Proteomes" id="UP000095767">
    <property type="component" value="Unassembled WGS sequence"/>
</dbReference>
<keyword evidence="8" id="KW-0863">Zinc-finger</keyword>
<evidence type="ECO:0000256" key="7">
    <source>
        <dbReference type="ARBA" id="ARBA00022741"/>
    </source>
</evidence>
<dbReference type="GO" id="GO:0035556">
    <property type="term" value="P:intracellular signal transduction"/>
    <property type="evidence" value="ECO:0007669"/>
    <property type="project" value="TreeGrafter"/>
</dbReference>
<dbReference type="Pfam" id="PF00069">
    <property type="entry name" value="Pkinase"/>
    <property type="match status" value="1"/>
</dbReference>
<gene>
    <name evidence="17" type="ORF">BAE44_0007284</name>
</gene>
<comment type="caution">
    <text evidence="17">The sequence shown here is derived from an EMBL/GenBank/DDBJ whole genome shotgun (WGS) entry which is preliminary data.</text>
</comment>
<keyword evidence="11" id="KW-0067">ATP-binding</keyword>
<reference evidence="17 18" key="1">
    <citation type="submission" date="2016-09" db="EMBL/GenBank/DDBJ databases">
        <title>The draft genome of Dichanthelium oligosanthes: A C3 panicoid grass species.</title>
        <authorList>
            <person name="Studer A.J."/>
            <person name="Schnable J.C."/>
            <person name="Brutnell T.P."/>
        </authorList>
    </citation>
    <scope>NUCLEOTIDE SEQUENCE [LARGE SCALE GENOMIC DNA]</scope>
    <source>
        <strain evidence="18">cv. Kellogg 1175</strain>
        <tissue evidence="17">Leaf</tissue>
    </source>
</reference>
<dbReference type="Gene3D" id="1.10.510.10">
    <property type="entry name" value="Transferase(Phosphotransferase) domain 1"/>
    <property type="match status" value="1"/>
</dbReference>
<feature type="region of interest" description="Disordered" evidence="14">
    <location>
        <begin position="1"/>
        <end position="30"/>
    </location>
</feature>
<dbReference type="Pfam" id="PF26031">
    <property type="entry name" value="IREH1"/>
    <property type="match status" value="1"/>
</dbReference>
<keyword evidence="4" id="KW-0597">Phosphoprotein</keyword>
<evidence type="ECO:0000313" key="17">
    <source>
        <dbReference type="EMBL" id="OEL31697.1"/>
    </source>
</evidence>
<dbReference type="PROSITE" id="PS50011">
    <property type="entry name" value="PROTEIN_KINASE_DOM"/>
    <property type="match status" value="1"/>
</dbReference>
<dbReference type="InterPro" id="IPR050236">
    <property type="entry name" value="Ser_Thr_kinase_AGC"/>
</dbReference>
<evidence type="ECO:0000256" key="14">
    <source>
        <dbReference type="SAM" id="MobiDB-lite"/>
    </source>
</evidence>
<feature type="region of interest" description="Disordered" evidence="14">
    <location>
        <begin position="802"/>
        <end position="823"/>
    </location>
</feature>
<keyword evidence="18" id="KW-1185">Reference proteome</keyword>
<feature type="domain" description="AGC-kinase C-terminal" evidence="16">
    <location>
        <begin position="923"/>
        <end position="1028"/>
    </location>
</feature>
<dbReference type="CDD" id="cd05579">
    <property type="entry name" value="STKc_MAST_like"/>
    <property type="match status" value="1"/>
</dbReference>
<keyword evidence="9 17" id="KW-0418">Kinase</keyword>
<evidence type="ECO:0000256" key="11">
    <source>
        <dbReference type="ARBA" id="ARBA00022840"/>
    </source>
</evidence>
<name>A0A1E5W2X9_9POAL</name>
<evidence type="ECO:0000256" key="8">
    <source>
        <dbReference type="ARBA" id="ARBA00022771"/>
    </source>
</evidence>
<evidence type="ECO:0000256" key="5">
    <source>
        <dbReference type="ARBA" id="ARBA00022679"/>
    </source>
</evidence>
<dbReference type="FunFam" id="3.30.200.20:FF:000147">
    <property type="entry name" value="probable serine/threonine protein kinase IREH1"/>
    <property type="match status" value="1"/>
</dbReference>
<dbReference type="GO" id="GO:0004674">
    <property type="term" value="F:protein serine/threonine kinase activity"/>
    <property type="evidence" value="ECO:0007669"/>
    <property type="project" value="UniProtKB-KW"/>
</dbReference>
<dbReference type="GO" id="GO:0008270">
    <property type="term" value="F:zinc ion binding"/>
    <property type="evidence" value="ECO:0007669"/>
    <property type="project" value="UniProtKB-KW"/>
</dbReference>
<dbReference type="PROSITE" id="PS00108">
    <property type="entry name" value="PROTEIN_KINASE_ST"/>
    <property type="match status" value="1"/>
</dbReference>
<feature type="region of interest" description="Disordered" evidence="14">
    <location>
        <begin position="587"/>
        <end position="611"/>
    </location>
</feature>
<feature type="region of interest" description="Disordered" evidence="14">
    <location>
        <begin position="270"/>
        <end position="326"/>
    </location>
</feature>
<dbReference type="InterPro" id="IPR000961">
    <property type="entry name" value="AGC-kinase_C"/>
</dbReference>
<dbReference type="PANTHER" id="PTHR24356:SF395">
    <property type="entry name" value="SERINE_THREONINE PROTEIN KINASE IRE-RELATED"/>
    <property type="match status" value="1"/>
</dbReference>
<dbReference type="InterPro" id="IPR000719">
    <property type="entry name" value="Prot_kinase_dom"/>
</dbReference>
<dbReference type="InterPro" id="IPR011009">
    <property type="entry name" value="Kinase-like_dom_sf"/>
</dbReference>
<evidence type="ECO:0000256" key="6">
    <source>
        <dbReference type="ARBA" id="ARBA00022723"/>
    </source>
</evidence>
<evidence type="ECO:0000256" key="9">
    <source>
        <dbReference type="ARBA" id="ARBA00022777"/>
    </source>
</evidence>
<evidence type="ECO:0000256" key="1">
    <source>
        <dbReference type="ARBA" id="ARBA00009903"/>
    </source>
</evidence>
<sequence>MSGPQKDGGAGVRGRPAMLDAGGGREMDSPRFRAILRATSGRRKRAPDVKSFSHELSAGGGVPAMRKMVRGGRGLGGSTAPEEFIGAIRTKFIRLKQEVDGELGVFAGDLVGALERGDEPEEDRRLALEDLLVAAQQCAEMSPEEFWTRCEAIVQGLDDRRQELPAGFPKQAHTRVLFILTRCTRLLQFRKEAAAAGCRYADDDGAQHVLGLHQLSDLGLFPSRVDGGDLGHKSTSSLTELKERLIRRRMLEHKHLTIDFSPARIFSSGDAAAADHSPTGRMASWKKLPSPAEKNNSKNAGGADATKAAAEEKKKPITRQQGKTSVDEIVERVDAASIHPDGLASLGDAAVNLEVPSQYPEAQQIIVDGKPRMICRICDFEIPMACAEGHFVVCTLADRCDAKGHTADQRLLRVAEVLDRVLASFDSRSPLAGDRVLASRASSSSESDASFSNADHDALSHLLTVPSAELFSEGPLTPASGSLPQSPLLTPRTSHAESQLTKHKAFAELENFQQIESLLAIARGIESIKSSEYNSLEDLSSYLEDLNAVIDTRKVDALVVETFGRRIAKLLQEKFMQLCGQIDDMNTGGEQLHPIDEDGPPVEKESSVSSRTSQALNGNANKFKDRTSIEDFEIIKPISRGAFGRVFLARKRVTGDLFAIKVLKKADMIRKNAVESILAERDILISARNPFVVRFFYSFTCRENLYLVMEYLNGGDLYSLLRNLGCLDEDMARTYIAELVLALEYLHSMNVIHRDLKPDNLLIGRDGHIKLTDFGLSKVGLINSTDDLSGPDVSSVLVGDHQPAADAEQREQKRQQRQKQTAVGTPDYLAPEILLGMTHGPTADWWSVGIILFELLVGIPPFNAEHPQIIFDNIMNREIPWPHVPEELSFEAYDLINKLLMENPVQRLGATGAGEVKAHPFFKGINWDMLARQKVAFIPSTDDEYDTSYFASRHAWGAADEHVNAPCNEYDDRSETSSMSCCSSPHSCDYEEDGDECGSMEEFGAPLSVKYSFSNFSFKNISQLASMNYDLITKHNEDPLQSSKS</sequence>
<evidence type="ECO:0000256" key="3">
    <source>
        <dbReference type="ARBA" id="ARBA00022527"/>
    </source>
</evidence>
<keyword evidence="5" id="KW-0808">Transferase</keyword>
<dbReference type="STRING" id="888268.A0A1E5W2X9"/>
<organism evidence="17 18">
    <name type="scientific">Dichanthelium oligosanthes</name>
    <dbReference type="NCBI Taxonomy" id="888268"/>
    <lineage>
        <taxon>Eukaryota</taxon>
        <taxon>Viridiplantae</taxon>
        <taxon>Streptophyta</taxon>
        <taxon>Embryophyta</taxon>
        <taxon>Tracheophyta</taxon>
        <taxon>Spermatophyta</taxon>
        <taxon>Magnoliopsida</taxon>
        <taxon>Liliopsida</taxon>
        <taxon>Poales</taxon>
        <taxon>Poaceae</taxon>
        <taxon>PACMAD clade</taxon>
        <taxon>Panicoideae</taxon>
        <taxon>Panicodae</taxon>
        <taxon>Paniceae</taxon>
        <taxon>Dichantheliinae</taxon>
        <taxon>Dichanthelium</taxon>
    </lineage>
</organism>
<dbReference type="SUPFAM" id="SSF56112">
    <property type="entry name" value="Protein kinase-like (PK-like)"/>
    <property type="match status" value="1"/>
</dbReference>
<feature type="compositionally biased region" description="Low complexity" evidence="14">
    <location>
        <begin position="298"/>
        <end position="308"/>
    </location>
</feature>
<dbReference type="InterPro" id="IPR008271">
    <property type="entry name" value="Ser/Thr_kinase_AS"/>
</dbReference>
<evidence type="ECO:0000256" key="13">
    <source>
        <dbReference type="ARBA" id="ARBA00048679"/>
    </source>
</evidence>
<dbReference type="Gene3D" id="3.30.200.20">
    <property type="entry name" value="Phosphorylase Kinase, domain 1"/>
    <property type="match status" value="1"/>
</dbReference>
<dbReference type="SMART" id="SM00220">
    <property type="entry name" value="S_TKc"/>
    <property type="match status" value="1"/>
</dbReference>
<keyword evidence="6" id="KW-0479">Metal-binding</keyword>
<keyword evidence="7" id="KW-0547">Nucleotide-binding</keyword>
<accession>A0A1E5W2X9</accession>
<dbReference type="GO" id="GO:0005524">
    <property type="term" value="F:ATP binding"/>
    <property type="evidence" value="ECO:0007669"/>
    <property type="project" value="UniProtKB-KW"/>
</dbReference>
<dbReference type="PROSITE" id="PS51285">
    <property type="entry name" value="AGC_KINASE_CTER"/>
    <property type="match status" value="1"/>
</dbReference>
<comment type="catalytic activity">
    <reaction evidence="12">
        <text>L-threonyl-[protein] + ATP = O-phospho-L-threonyl-[protein] + ADP + H(+)</text>
        <dbReference type="Rhea" id="RHEA:46608"/>
        <dbReference type="Rhea" id="RHEA-COMP:11060"/>
        <dbReference type="Rhea" id="RHEA-COMP:11605"/>
        <dbReference type="ChEBI" id="CHEBI:15378"/>
        <dbReference type="ChEBI" id="CHEBI:30013"/>
        <dbReference type="ChEBI" id="CHEBI:30616"/>
        <dbReference type="ChEBI" id="CHEBI:61977"/>
        <dbReference type="ChEBI" id="CHEBI:456216"/>
        <dbReference type="EC" id="2.7.11.1"/>
    </reaction>
</comment>
<evidence type="ECO:0000313" key="18">
    <source>
        <dbReference type="Proteomes" id="UP000095767"/>
    </source>
</evidence>
<dbReference type="PANTHER" id="PTHR24356">
    <property type="entry name" value="SERINE/THREONINE-PROTEIN KINASE"/>
    <property type="match status" value="1"/>
</dbReference>
<evidence type="ECO:0000259" key="15">
    <source>
        <dbReference type="PROSITE" id="PS50011"/>
    </source>
</evidence>